<evidence type="ECO:0000313" key="2">
    <source>
        <dbReference type="EMBL" id="GLK75146.1"/>
    </source>
</evidence>
<feature type="region of interest" description="Disordered" evidence="1">
    <location>
        <begin position="89"/>
        <end position="109"/>
    </location>
</feature>
<accession>A0A9W6N2F0</accession>
<keyword evidence="3" id="KW-1185">Reference proteome</keyword>
<evidence type="ECO:0000256" key="1">
    <source>
        <dbReference type="SAM" id="MobiDB-lite"/>
    </source>
</evidence>
<dbReference type="AlphaFoldDB" id="A0A9W6N2F0"/>
<comment type="caution">
    <text evidence="2">The sequence shown here is derived from an EMBL/GenBank/DDBJ whole genome shotgun (WGS) entry which is preliminary data.</text>
</comment>
<dbReference type="EMBL" id="BSFK01000005">
    <property type="protein sequence ID" value="GLK75146.1"/>
    <property type="molecule type" value="Genomic_DNA"/>
</dbReference>
<name>A0A9W6N2F0_9HYPH</name>
<feature type="region of interest" description="Disordered" evidence="1">
    <location>
        <begin position="1"/>
        <end position="70"/>
    </location>
</feature>
<dbReference type="Proteomes" id="UP001143364">
    <property type="component" value="Unassembled WGS sequence"/>
</dbReference>
<reference evidence="2" key="2">
    <citation type="submission" date="2023-01" db="EMBL/GenBank/DDBJ databases">
        <authorList>
            <person name="Sun Q."/>
            <person name="Evtushenko L."/>
        </authorList>
    </citation>
    <scope>NUCLEOTIDE SEQUENCE</scope>
    <source>
        <strain evidence="2">VKM B-2555</strain>
    </source>
</reference>
<protein>
    <submittedName>
        <fullName evidence="2">Uncharacterized protein</fullName>
    </submittedName>
</protein>
<sequence length="123" mass="12719">MFLISGPRPADAPSRPRRAADSAAAEPARTQTPRTEAAAPSSRATDPKPDASATAAARTGAAPASDGSLVERSRPYAPLVAQLIATGLGLDQTRRRRRASPTEAAKAYRRTLNAPGASLFAKA</sequence>
<proteinExistence type="predicted"/>
<evidence type="ECO:0000313" key="3">
    <source>
        <dbReference type="Proteomes" id="UP001143364"/>
    </source>
</evidence>
<reference evidence="2" key="1">
    <citation type="journal article" date="2014" name="Int. J. Syst. Evol. Microbiol.">
        <title>Complete genome sequence of Corynebacterium casei LMG S-19264T (=DSM 44701T), isolated from a smear-ripened cheese.</title>
        <authorList>
            <consortium name="US DOE Joint Genome Institute (JGI-PGF)"/>
            <person name="Walter F."/>
            <person name="Albersmeier A."/>
            <person name="Kalinowski J."/>
            <person name="Ruckert C."/>
        </authorList>
    </citation>
    <scope>NUCLEOTIDE SEQUENCE</scope>
    <source>
        <strain evidence="2">VKM B-2555</strain>
    </source>
</reference>
<organism evidence="2 3">
    <name type="scientific">Methylopila jiangsuensis</name>
    <dbReference type="NCBI Taxonomy" id="586230"/>
    <lineage>
        <taxon>Bacteria</taxon>
        <taxon>Pseudomonadati</taxon>
        <taxon>Pseudomonadota</taxon>
        <taxon>Alphaproteobacteria</taxon>
        <taxon>Hyphomicrobiales</taxon>
        <taxon>Methylopilaceae</taxon>
        <taxon>Methylopila</taxon>
    </lineage>
</organism>
<gene>
    <name evidence="2" type="ORF">GCM10008171_04000</name>
</gene>
<feature type="compositionally biased region" description="Low complexity" evidence="1">
    <location>
        <begin position="50"/>
        <end position="67"/>
    </location>
</feature>